<dbReference type="InterPro" id="IPR036259">
    <property type="entry name" value="MFS_trans_sf"/>
</dbReference>
<comment type="subcellular location">
    <subcellularLocation>
        <location evidence="1">Membrane</location>
        <topology evidence="1">Multi-pass membrane protein</topology>
    </subcellularLocation>
</comment>
<dbReference type="InterPro" id="IPR020846">
    <property type="entry name" value="MFS_dom"/>
</dbReference>
<dbReference type="SUPFAM" id="SSF103473">
    <property type="entry name" value="MFS general substrate transporter"/>
    <property type="match status" value="2"/>
</dbReference>
<evidence type="ECO:0000256" key="6">
    <source>
        <dbReference type="SAM" id="MobiDB-lite"/>
    </source>
</evidence>
<dbReference type="Gene3D" id="1.20.1250.20">
    <property type="entry name" value="MFS general substrate transporter like domains"/>
    <property type="match status" value="1"/>
</dbReference>
<proteinExistence type="predicted"/>
<keyword evidence="5 7" id="KW-0472">Membrane</keyword>
<name>A0A0D2E5X8_9EURO</name>
<feature type="transmembrane region" description="Helical" evidence="7">
    <location>
        <begin position="133"/>
        <end position="151"/>
    </location>
</feature>
<feature type="domain" description="Major facilitator superfamily (MFS) profile" evidence="8">
    <location>
        <begin position="66"/>
        <end position="516"/>
    </location>
</feature>
<feature type="region of interest" description="Disordered" evidence="6">
    <location>
        <begin position="1"/>
        <end position="36"/>
    </location>
</feature>
<feature type="transmembrane region" description="Helical" evidence="7">
    <location>
        <begin position="424"/>
        <end position="448"/>
    </location>
</feature>
<organism evidence="9 10">
    <name type="scientific">Fonsecaea pedrosoi CBS 271.37</name>
    <dbReference type="NCBI Taxonomy" id="1442368"/>
    <lineage>
        <taxon>Eukaryota</taxon>
        <taxon>Fungi</taxon>
        <taxon>Dikarya</taxon>
        <taxon>Ascomycota</taxon>
        <taxon>Pezizomycotina</taxon>
        <taxon>Eurotiomycetes</taxon>
        <taxon>Chaetothyriomycetidae</taxon>
        <taxon>Chaetothyriales</taxon>
        <taxon>Herpotrichiellaceae</taxon>
        <taxon>Fonsecaea</taxon>
    </lineage>
</organism>
<reference evidence="9 10" key="1">
    <citation type="submission" date="2015-01" db="EMBL/GenBank/DDBJ databases">
        <title>The Genome Sequence of Fonsecaea pedrosoi CBS 271.37.</title>
        <authorList>
            <consortium name="The Broad Institute Genomics Platform"/>
            <person name="Cuomo C."/>
            <person name="de Hoog S."/>
            <person name="Gorbushina A."/>
            <person name="Stielow B."/>
            <person name="Teixiera M."/>
            <person name="Abouelleil A."/>
            <person name="Chapman S.B."/>
            <person name="Priest M."/>
            <person name="Young S.K."/>
            <person name="Wortman J."/>
            <person name="Nusbaum C."/>
            <person name="Birren B."/>
        </authorList>
    </citation>
    <scope>NUCLEOTIDE SEQUENCE [LARGE SCALE GENOMIC DNA]</scope>
    <source>
        <strain evidence="9 10">CBS 271.37</strain>
    </source>
</reference>
<feature type="transmembrane region" description="Helical" evidence="7">
    <location>
        <begin position="220"/>
        <end position="241"/>
    </location>
</feature>
<dbReference type="RefSeq" id="XP_013289259.1">
    <property type="nucleotide sequence ID" value="XM_013433805.1"/>
</dbReference>
<dbReference type="EMBL" id="KN846969">
    <property type="protein sequence ID" value="KIW85451.1"/>
    <property type="molecule type" value="Genomic_DNA"/>
</dbReference>
<feature type="transmembrane region" description="Helical" evidence="7">
    <location>
        <begin position="550"/>
        <end position="569"/>
    </location>
</feature>
<feature type="transmembrane region" description="Helical" evidence="7">
    <location>
        <begin position="189"/>
        <end position="208"/>
    </location>
</feature>
<feature type="transmembrane region" description="Helical" evidence="7">
    <location>
        <begin position="455"/>
        <end position="478"/>
    </location>
</feature>
<keyword evidence="3 7" id="KW-0812">Transmembrane</keyword>
<dbReference type="HOGENOM" id="CLU_000960_25_3_1"/>
<dbReference type="Proteomes" id="UP000053029">
    <property type="component" value="Unassembled WGS sequence"/>
</dbReference>
<dbReference type="VEuPathDB" id="FungiDB:Z517_00841"/>
<accession>A0A0D2E5X8</accession>
<dbReference type="Pfam" id="PF06609">
    <property type="entry name" value="TRI12"/>
    <property type="match status" value="1"/>
</dbReference>
<evidence type="ECO:0000256" key="4">
    <source>
        <dbReference type="ARBA" id="ARBA00022989"/>
    </source>
</evidence>
<dbReference type="PROSITE" id="PS50850">
    <property type="entry name" value="MFS"/>
    <property type="match status" value="1"/>
</dbReference>
<feature type="transmembrane region" description="Helical" evidence="7">
    <location>
        <begin position="67"/>
        <end position="87"/>
    </location>
</feature>
<keyword evidence="10" id="KW-1185">Reference proteome</keyword>
<gene>
    <name evidence="9" type="ORF">Z517_00841</name>
</gene>
<dbReference type="AlphaFoldDB" id="A0A0D2E5X8"/>
<dbReference type="GO" id="GO:0022857">
    <property type="term" value="F:transmembrane transporter activity"/>
    <property type="evidence" value="ECO:0007669"/>
    <property type="project" value="InterPro"/>
</dbReference>
<evidence type="ECO:0000256" key="7">
    <source>
        <dbReference type="SAM" id="Phobius"/>
    </source>
</evidence>
<feature type="transmembrane region" description="Helical" evidence="7">
    <location>
        <begin position="99"/>
        <end position="121"/>
    </location>
</feature>
<dbReference type="PANTHER" id="PTHR23501">
    <property type="entry name" value="MAJOR FACILITATOR SUPERFAMILY"/>
    <property type="match status" value="1"/>
</dbReference>
<feature type="transmembrane region" description="Helical" evidence="7">
    <location>
        <begin position="157"/>
        <end position="177"/>
    </location>
</feature>
<evidence type="ECO:0000256" key="2">
    <source>
        <dbReference type="ARBA" id="ARBA00022448"/>
    </source>
</evidence>
<evidence type="ECO:0000313" key="9">
    <source>
        <dbReference type="EMBL" id="KIW85451.1"/>
    </source>
</evidence>
<evidence type="ECO:0000256" key="3">
    <source>
        <dbReference type="ARBA" id="ARBA00022692"/>
    </source>
</evidence>
<sequence length="585" mass="61859">MTYLSDEAAVAADEKAPTSEKTTAPTSEHAEAQGDATELEHIDITNKHAYKADNSDGVIEWSWRGKLSVICLCALYVGAQLPLYFVGGSLSLIAADLNIIDGAAWLGVSNNLAVAAVAPFCGYLQDLFGKRNVVLAGCLLVLVGSVVMGTSHGLSQAAAGMSIEGAGAGILELTSIAGVSELVPVAKRGLYLALLQAAIIPFWPYIMYAQLLATYSTWRWCMWISCIWVGLAAVGLALVYFPHNHNRAEGVSRRTLLRSFDYLGSVSSIVGLTLFLVAIQSGGYTHPWKSAYVLVTLLLGALLIIFFVVWEAKFARAPIVPREMFSGQRIVALAYCIGFVSGLNFYSILNFFPILMSQVYDPDPVQVGLKGLGYGCCIGVGSMAGNVAVASPPTLSGSDGWFTNLNAASFTGALAVNNPTNPKLVTALLSLASFGIGGVLVPTATVALTATPDTVIATTVALSLSVRLGGGAIGYSIYYNIFASKLKSKLPPLVAEYAVKAGLPLTSAPLFVETFRTNPAAVTTVSGVTNVVIQAATLGVKWAYAESLKYVWYTSIPFGVLSIVACLFLPDTSKYMTNRISVHLA</sequence>
<keyword evidence="4 7" id="KW-1133">Transmembrane helix</keyword>
<evidence type="ECO:0000259" key="8">
    <source>
        <dbReference type="PROSITE" id="PS50850"/>
    </source>
</evidence>
<dbReference type="GO" id="GO:0005886">
    <property type="term" value="C:plasma membrane"/>
    <property type="evidence" value="ECO:0007669"/>
    <property type="project" value="TreeGrafter"/>
</dbReference>
<dbReference type="PANTHER" id="PTHR23501:SF109">
    <property type="entry name" value="MAJOR FACILITATOR SUPERFAMILY (MFS) PROFILE DOMAIN-CONTAINING PROTEIN-RELATED"/>
    <property type="match status" value="1"/>
</dbReference>
<feature type="transmembrane region" description="Helical" evidence="7">
    <location>
        <begin position="291"/>
        <end position="310"/>
    </location>
</feature>
<dbReference type="GeneID" id="25300331"/>
<protein>
    <recommendedName>
        <fullName evidence="8">Major facilitator superfamily (MFS) profile domain-containing protein</fullName>
    </recommendedName>
</protein>
<evidence type="ECO:0000256" key="5">
    <source>
        <dbReference type="ARBA" id="ARBA00023136"/>
    </source>
</evidence>
<feature type="transmembrane region" description="Helical" evidence="7">
    <location>
        <begin position="262"/>
        <end position="279"/>
    </location>
</feature>
<feature type="transmembrane region" description="Helical" evidence="7">
    <location>
        <begin position="330"/>
        <end position="352"/>
    </location>
</feature>
<evidence type="ECO:0000313" key="10">
    <source>
        <dbReference type="Proteomes" id="UP000053029"/>
    </source>
</evidence>
<dbReference type="InterPro" id="IPR010573">
    <property type="entry name" value="MFS_Str1/Tri12-like"/>
</dbReference>
<keyword evidence="2" id="KW-0813">Transport</keyword>
<evidence type="ECO:0000256" key="1">
    <source>
        <dbReference type="ARBA" id="ARBA00004141"/>
    </source>
</evidence>